<comment type="subcellular location">
    <subcellularLocation>
        <location evidence="1">Nucleus</location>
    </subcellularLocation>
</comment>
<protein>
    <recommendedName>
        <fullName evidence="9">HSF-type DNA-binding domain-containing protein</fullName>
    </recommendedName>
</protein>
<evidence type="ECO:0000256" key="1">
    <source>
        <dbReference type="ARBA" id="ARBA00004123"/>
    </source>
</evidence>
<feature type="domain" description="HSF-type DNA-binding" evidence="9">
    <location>
        <begin position="87"/>
        <end position="242"/>
    </location>
</feature>
<dbReference type="Proteomes" id="UP000308365">
    <property type="component" value="Unassembled WGS sequence"/>
</dbReference>
<evidence type="ECO:0000313" key="12">
    <source>
        <dbReference type="Proteomes" id="UP000308365"/>
    </source>
</evidence>
<dbReference type="GO" id="GO:0003700">
    <property type="term" value="F:DNA-binding transcription factor activity"/>
    <property type="evidence" value="ECO:0007669"/>
    <property type="project" value="InterPro"/>
</dbReference>
<dbReference type="GO" id="GO:0043565">
    <property type="term" value="F:sequence-specific DNA binding"/>
    <property type="evidence" value="ECO:0007669"/>
    <property type="project" value="InterPro"/>
</dbReference>
<dbReference type="PROSITE" id="PS51257">
    <property type="entry name" value="PROKAR_LIPOPROTEIN"/>
    <property type="match status" value="1"/>
</dbReference>
<dbReference type="PANTHER" id="PTHR10015:SF282">
    <property type="entry name" value="HEAT SHOCK TRANSCRIPTION FACTOR, X-LINKED"/>
    <property type="match status" value="1"/>
</dbReference>
<evidence type="ECO:0000256" key="5">
    <source>
        <dbReference type="ARBA" id="ARBA00023163"/>
    </source>
</evidence>
<evidence type="ECO:0000256" key="8">
    <source>
        <dbReference type="SAM" id="MobiDB-lite"/>
    </source>
</evidence>
<proteinExistence type="inferred from homology"/>
<evidence type="ECO:0000256" key="4">
    <source>
        <dbReference type="ARBA" id="ARBA00023125"/>
    </source>
</evidence>
<evidence type="ECO:0000256" key="7">
    <source>
        <dbReference type="RuleBase" id="RU004020"/>
    </source>
</evidence>
<sequence length="444" mass="48038">MAADEKGPAADRAPGFGEAPLPPDTAAPALGSGSCTPQSLALDQPVPAGQPDLRLLPGEAAFQDLTEEPLLKRPRPACEAVWEGSLLFHPFPRKLWTIVHSSRFASIWWNEDGTCIGINRPLFQKEVLDRDGVDKVFKTECMKSFIRQLNRYGFSKVHQDMHTSRCVTNLSTKERPAHVLSEALGRLGEGAQGPSQAAAACEQLFCDSGFPFLSQLRPQLHFYHSPLFQRDCPHLLVRMKPRVCTKPASGQVDGEPAAPGHLPAPSAAEPQHGLPPYPEHIQGTPSYPQLDHASALARTDSVARAPPRTAAEPPAPHPSAQLLVPLVPVLAEVAQPAEVPWLCCAWPPAQMSPPWPVPGLAAAPPQVLSLPPRAAPGGRAFASCAPWMPEVAARPAASLTLIHRPLSHFYHRCVGSRSFLEYPAPPGRPTEDPDQADPADTRRW</sequence>
<evidence type="ECO:0000313" key="11">
    <source>
        <dbReference type="Ensembl" id="ENSMMNP00015026499.1"/>
    </source>
</evidence>
<dbReference type="GeneTree" id="ENSGT00940000163633"/>
<feature type="region of interest" description="Disordered" evidence="8">
    <location>
        <begin position="1"/>
        <end position="48"/>
    </location>
</feature>
<reference evidence="12" key="1">
    <citation type="journal article" date="2019" name="IScience">
        <title>Narwhal Genome Reveals Long-Term Low Genetic Diversity despite Current Large Abundance Size.</title>
        <authorList>
            <person name="Westbury M.V."/>
            <person name="Petersen B."/>
            <person name="Garde E."/>
            <person name="Heide-Jorgensen M.P."/>
            <person name="Lorenzen E.D."/>
        </authorList>
    </citation>
    <scope>NUCLEOTIDE SEQUENCE [LARGE SCALE GENOMIC DNA]</scope>
</reference>
<feature type="region of interest" description="Disordered" evidence="8">
    <location>
        <begin position="246"/>
        <end position="318"/>
    </location>
</feature>
<dbReference type="Proteomes" id="UP000694561">
    <property type="component" value="Unplaced"/>
</dbReference>
<evidence type="ECO:0000313" key="10">
    <source>
        <dbReference type="EMBL" id="TKC33311.1"/>
    </source>
</evidence>
<dbReference type="GO" id="GO:0005634">
    <property type="term" value="C:nucleus"/>
    <property type="evidence" value="ECO:0007669"/>
    <property type="project" value="UniProtKB-SubCell"/>
</dbReference>
<dbReference type="FunFam" id="1.10.10.10:FF:000349">
    <property type="entry name" value="Heat shock transcription factor, Y-linked"/>
    <property type="match status" value="1"/>
</dbReference>
<keyword evidence="6" id="KW-0539">Nucleus</keyword>
<dbReference type="InterPro" id="IPR036390">
    <property type="entry name" value="WH_DNA-bd_sf"/>
</dbReference>
<reference evidence="11" key="3">
    <citation type="submission" date="2025-05" db="UniProtKB">
        <authorList>
            <consortium name="Ensembl"/>
        </authorList>
    </citation>
    <scope>IDENTIFICATION</scope>
</reference>
<evidence type="ECO:0000256" key="6">
    <source>
        <dbReference type="ARBA" id="ARBA00023242"/>
    </source>
</evidence>
<dbReference type="PANTHER" id="PTHR10015">
    <property type="entry name" value="HEAT SHOCK TRANSCRIPTION FACTOR"/>
    <property type="match status" value="1"/>
</dbReference>
<dbReference type="InterPro" id="IPR036388">
    <property type="entry name" value="WH-like_DNA-bd_sf"/>
</dbReference>
<dbReference type="Pfam" id="PF00447">
    <property type="entry name" value="HSF_DNA-bind"/>
    <property type="match status" value="1"/>
</dbReference>
<gene>
    <name evidence="11" type="primary">LOC114905917</name>
    <name evidence="10" type="ORF">EI555_008333</name>
</gene>
<comment type="similarity">
    <text evidence="2 7">Belongs to the HSF family.</text>
</comment>
<keyword evidence="5" id="KW-0804">Transcription</keyword>
<dbReference type="InterPro" id="IPR000232">
    <property type="entry name" value="HSF_DNA-bd"/>
</dbReference>
<dbReference type="Gene3D" id="1.10.10.10">
    <property type="entry name" value="Winged helix-like DNA-binding domain superfamily/Winged helix DNA-binding domain"/>
    <property type="match status" value="1"/>
</dbReference>
<keyword evidence="4" id="KW-0238">DNA-binding</keyword>
<name>A0A4U1EAX4_MONMO</name>
<dbReference type="SMART" id="SM00415">
    <property type="entry name" value="HSF"/>
    <property type="match status" value="1"/>
</dbReference>
<dbReference type="Ensembl" id="ENSMMNT00015029130.1">
    <property type="protein sequence ID" value="ENSMMNP00015026499.1"/>
    <property type="gene ID" value="ENSMMNG00015019386.1"/>
</dbReference>
<accession>A0A4U1EAX4</accession>
<organism evidence="10 12">
    <name type="scientific">Monodon monoceros</name>
    <name type="common">Narwhal</name>
    <name type="synonym">Ceratodon monodon</name>
    <dbReference type="NCBI Taxonomy" id="40151"/>
    <lineage>
        <taxon>Eukaryota</taxon>
        <taxon>Metazoa</taxon>
        <taxon>Chordata</taxon>
        <taxon>Craniata</taxon>
        <taxon>Vertebrata</taxon>
        <taxon>Euteleostomi</taxon>
        <taxon>Mammalia</taxon>
        <taxon>Eutheria</taxon>
        <taxon>Laurasiatheria</taxon>
        <taxon>Artiodactyla</taxon>
        <taxon>Whippomorpha</taxon>
        <taxon>Cetacea</taxon>
        <taxon>Odontoceti</taxon>
        <taxon>Monodontidae</taxon>
        <taxon>Monodon</taxon>
    </lineage>
</organism>
<evidence type="ECO:0000313" key="13">
    <source>
        <dbReference type="Proteomes" id="UP000694561"/>
    </source>
</evidence>
<keyword evidence="13" id="KW-1185">Reference proteome</keyword>
<keyword evidence="3" id="KW-0805">Transcription regulation</keyword>
<feature type="region of interest" description="Disordered" evidence="8">
    <location>
        <begin position="422"/>
        <end position="444"/>
    </location>
</feature>
<dbReference type="SUPFAM" id="SSF46785">
    <property type="entry name" value="Winged helix' DNA-binding domain"/>
    <property type="match status" value="1"/>
</dbReference>
<dbReference type="EMBL" id="RWIC01006650">
    <property type="protein sequence ID" value="TKC33311.1"/>
    <property type="molecule type" value="Genomic_DNA"/>
</dbReference>
<feature type="compositionally biased region" description="Low complexity" evidence="8">
    <location>
        <begin position="303"/>
        <end position="312"/>
    </location>
</feature>
<evidence type="ECO:0000259" key="9">
    <source>
        <dbReference type="SMART" id="SM00415"/>
    </source>
</evidence>
<evidence type="ECO:0000256" key="3">
    <source>
        <dbReference type="ARBA" id="ARBA00023015"/>
    </source>
</evidence>
<dbReference type="AlphaFoldDB" id="A0A4U1EAX4"/>
<evidence type="ECO:0000256" key="2">
    <source>
        <dbReference type="ARBA" id="ARBA00006403"/>
    </source>
</evidence>
<reference evidence="10" key="2">
    <citation type="journal article" date="2019" name="IScience">
        <title>Narwhal Genome Reveals Long-Term Low Genetic Diversity despite Current Large Abundance Size.</title>
        <authorList>
            <person name="Westbury M.V."/>
            <person name="Petersen B."/>
            <person name="Garde E."/>
            <person name="Heide-Jorgensen M.P."/>
            <person name="Lorenzen E.D."/>
        </authorList>
    </citation>
    <scope>NUCLEOTIDE SEQUENCE</scope>
    <source>
        <strain evidence="10">MVW</strain>
        <tissue evidence="10">Liver</tissue>
    </source>
</reference>